<keyword evidence="3" id="KW-0732">Signal</keyword>
<feature type="signal peptide" evidence="3">
    <location>
        <begin position="1"/>
        <end position="20"/>
    </location>
</feature>
<feature type="compositionally biased region" description="Polar residues" evidence="2">
    <location>
        <begin position="413"/>
        <end position="422"/>
    </location>
</feature>
<feature type="region of interest" description="Disordered" evidence="2">
    <location>
        <begin position="389"/>
        <end position="422"/>
    </location>
</feature>
<dbReference type="AlphaFoldDB" id="A0A3M0KEC9"/>
<dbReference type="OrthoDB" id="26525at2759"/>
<keyword evidence="1" id="KW-0677">Repeat</keyword>
<dbReference type="GO" id="GO:0032588">
    <property type="term" value="C:trans-Golgi network membrane"/>
    <property type="evidence" value="ECO:0007669"/>
    <property type="project" value="TreeGrafter"/>
</dbReference>
<name>A0A3M0KEC9_HIRRU</name>
<accession>A0A3M0KEC9</accession>
<dbReference type="EMBL" id="QRBI01000111">
    <property type="protein sequence ID" value="RMC10901.1"/>
    <property type="molecule type" value="Genomic_DNA"/>
</dbReference>
<sequence length="422" mass="42317">MDLWKMLSLLFPAELNLVRGLAPLALGSSLTPLALGSSLAPLAAGSSLAPLALGSSLAPLALGSSLAPLALGSSLAPLALGSRLAPLALGSSLAPLALGSRLAPLALGSRLAPLALGSSLAPLALGSRLAPLALGSRLAPLALGSSLAPLALGSRLAPLALGSNLAPLAVGSRLAPLALGSSPAPLALGSSLAPGSGLQAGTGIQPGTPATGSRPGASGKPVWMCGGAFPASPRRFQGTPVEAAGQTFLLESSQHINPYANEIPKRVSPDIMRSALPGYHGSLPALKHTTGSRENRNCSLPERFVVGLEANGGGAKGWKCLSSDTRAGIAPECPWAREKMPFHHVTAGLLYKGNYLNRSLSAGSDSEQLANISVEELDGNTREISPVQLQVGTGGEQGDQELEKSSDFKKCVSSASVPGSSG</sequence>
<dbReference type="STRING" id="333673.A0A3M0KEC9"/>
<evidence type="ECO:0000256" key="2">
    <source>
        <dbReference type="SAM" id="MobiDB-lite"/>
    </source>
</evidence>
<reference evidence="4 5" key="1">
    <citation type="submission" date="2018-07" db="EMBL/GenBank/DDBJ databases">
        <title>A high quality draft genome assembly of the barn swallow (H. rustica rustica).</title>
        <authorList>
            <person name="Formenti G."/>
            <person name="Chiara M."/>
            <person name="Poveda L."/>
            <person name="Francoijs K.-J."/>
            <person name="Bonisoli-Alquati A."/>
            <person name="Canova L."/>
            <person name="Gianfranceschi L."/>
            <person name="Horner D.S."/>
            <person name="Saino N."/>
        </authorList>
    </citation>
    <scope>NUCLEOTIDE SEQUENCE [LARGE SCALE GENOMIC DNA]</scope>
    <source>
        <strain evidence="4">Chelidonia</strain>
        <tissue evidence="4">Blood</tissue>
    </source>
</reference>
<dbReference type="PANTHER" id="PTHR46311">
    <property type="entry name" value="CALCIUM-BINDING PROTEIN 8-RELATED"/>
    <property type="match status" value="1"/>
</dbReference>
<comment type="caution">
    <text evidence="4">The sequence shown here is derived from an EMBL/GenBank/DDBJ whole genome shotgun (WGS) entry which is preliminary data.</text>
</comment>
<proteinExistence type="predicted"/>
<feature type="compositionally biased region" description="Basic and acidic residues" evidence="2">
    <location>
        <begin position="401"/>
        <end position="410"/>
    </location>
</feature>
<dbReference type="Proteomes" id="UP000269221">
    <property type="component" value="Unassembled WGS sequence"/>
</dbReference>
<evidence type="ECO:0000256" key="1">
    <source>
        <dbReference type="ARBA" id="ARBA00022737"/>
    </source>
</evidence>
<evidence type="ECO:0000313" key="4">
    <source>
        <dbReference type="EMBL" id="RMC10901.1"/>
    </source>
</evidence>
<keyword evidence="5" id="KW-1185">Reference proteome</keyword>
<dbReference type="InterPro" id="IPR051111">
    <property type="entry name" value="Ca-binding_regulatory"/>
</dbReference>
<evidence type="ECO:0000313" key="5">
    <source>
        <dbReference type="Proteomes" id="UP000269221"/>
    </source>
</evidence>
<organism evidence="4 5">
    <name type="scientific">Hirundo rustica rustica</name>
    <dbReference type="NCBI Taxonomy" id="333673"/>
    <lineage>
        <taxon>Eukaryota</taxon>
        <taxon>Metazoa</taxon>
        <taxon>Chordata</taxon>
        <taxon>Craniata</taxon>
        <taxon>Vertebrata</taxon>
        <taxon>Euteleostomi</taxon>
        <taxon>Archelosauria</taxon>
        <taxon>Archosauria</taxon>
        <taxon>Dinosauria</taxon>
        <taxon>Saurischia</taxon>
        <taxon>Theropoda</taxon>
        <taxon>Coelurosauria</taxon>
        <taxon>Aves</taxon>
        <taxon>Neognathae</taxon>
        <taxon>Neoaves</taxon>
        <taxon>Telluraves</taxon>
        <taxon>Australaves</taxon>
        <taxon>Passeriformes</taxon>
        <taxon>Sylvioidea</taxon>
        <taxon>Hirundinidae</taxon>
        <taxon>Hirundo</taxon>
    </lineage>
</organism>
<protein>
    <submittedName>
        <fullName evidence="4">Uncharacterized protein</fullName>
    </submittedName>
</protein>
<dbReference type="PANTHER" id="PTHR46311:SF3">
    <property type="entry name" value="CALCIUM-BINDING PROTEIN 8"/>
    <property type="match status" value="1"/>
</dbReference>
<feature type="chain" id="PRO_5018059524" evidence="3">
    <location>
        <begin position="21"/>
        <end position="422"/>
    </location>
</feature>
<feature type="region of interest" description="Disordered" evidence="2">
    <location>
        <begin position="198"/>
        <end position="219"/>
    </location>
</feature>
<gene>
    <name evidence="4" type="ORF">DUI87_12614</name>
</gene>
<evidence type="ECO:0000256" key="3">
    <source>
        <dbReference type="SAM" id="SignalP"/>
    </source>
</evidence>